<dbReference type="SUPFAM" id="SSF46589">
    <property type="entry name" value="tRNA-binding arm"/>
    <property type="match status" value="1"/>
</dbReference>
<evidence type="ECO:0000256" key="10">
    <source>
        <dbReference type="PIRSR" id="PIRSR001529-2"/>
    </source>
</evidence>
<dbReference type="InterPro" id="IPR002314">
    <property type="entry name" value="aa-tRNA-synt_IIb"/>
</dbReference>
<dbReference type="InterPro" id="IPR045864">
    <property type="entry name" value="aa-tRNA-synth_II/BPL/LPL"/>
</dbReference>
<evidence type="ECO:0000256" key="1">
    <source>
        <dbReference type="ARBA" id="ARBA00004496"/>
    </source>
</evidence>
<feature type="binding site" evidence="8">
    <location>
        <position position="404"/>
    </location>
    <ligand>
        <name>L-serine</name>
        <dbReference type="ChEBI" id="CHEBI:33384"/>
    </ligand>
</feature>
<feature type="binding site" evidence="9">
    <location>
        <position position="402"/>
    </location>
    <ligand>
        <name>L-serine</name>
        <dbReference type="ChEBI" id="CHEBI:33384"/>
    </ligand>
</feature>
<feature type="binding site" evidence="8">
    <location>
        <position position="296"/>
    </location>
    <ligand>
        <name>ATP</name>
        <dbReference type="ChEBI" id="CHEBI:30616"/>
    </ligand>
</feature>
<keyword evidence="7 8" id="KW-0030">Aminoacyl-tRNA synthetase</keyword>
<dbReference type="FunFam" id="3.30.930.10:FF:000048">
    <property type="entry name" value="Serine--tRNA ligase"/>
    <property type="match status" value="1"/>
</dbReference>
<dbReference type="CDD" id="cd00770">
    <property type="entry name" value="SerRS_core"/>
    <property type="match status" value="1"/>
</dbReference>
<evidence type="ECO:0000256" key="11">
    <source>
        <dbReference type="SAM" id="Coils"/>
    </source>
</evidence>
<feature type="binding site" evidence="8 10">
    <location>
        <begin position="367"/>
        <end position="370"/>
    </location>
    <ligand>
        <name>ATP</name>
        <dbReference type="ChEBI" id="CHEBI:30616"/>
    </ligand>
</feature>
<dbReference type="HOGENOM" id="CLU_023797_0_1_2"/>
<name>F2KNP8_ARCVS</name>
<comment type="similarity">
    <text evidence="8">Belongs to the class-II aminoacyl-tRNA synthetase family. Type-1 seryl-tRNA synthetase subfamily.</text>
</comment>
<evidence type="ECO:0000313" key="14">
    <source>
        <dbReference type="Proteomes" id="UP000008136"/>
    </source>
</evidence>
<dbReference type="PIRSF" id="PIRSF001529">
    <property type="entry name" value="Ser-tRNA-synth_IIa"/>
    <property type="match status" value="1"/>
</dbReference>
<dbReference type="InterPro" id="IPR042103">
    <property type="entry name" value="SerRS_1_N_sf"/>
</dbReference>
<dbReference type="GO" id="GO:0006434">
    <property type="term" value="P:seryl-tRNA aminoacylation"/>
    <property type="evidence" value="ECO:0007669"/>
    <property type="project" value="UniProtKB-UniRule"/>
</dbReference>
<evidence type="ECO:0000313" key="13">
    <source>
        <dbReference type="EMBL" id="AEA46276.1"/>
    </source>
</evidence>
<dbReference type="Pfam" id="PF00587">
    <property type="entry name" value="tRNA-synt_2b"/>
    <property type="match status" value="1"/>
</dbReference>
<comment type="function">
    <text evidence="8">Catalyzes the attachment of serine to tRNA(Ser). Is also able to aminoacylate tRNA(Sec) with serine, to form the misacylated tRNA L-seryl-tRNA(Sec), which will be further converted into selenocysteinyl-tRNA(Sec).</text>
</comment>
<dbReference type="PANTHER" id="PTHR11778">
    <property type="entry name" value="SERYL-TRNA SYNTHETASE"/>
    <property type="match status" value="1"/>
</dbReference>
<comment type="domain">
    <text evidence="8">Consists of two distinct domains, a catalytic core and a N-terminal extension that is involved in tRNA binding.</text>
</comment>
<dbReference type="Proteomes" id="UP000008136">
    <property type="component" value="Chromosome"/>
</dbReference>
<dbReference type="PROSITE" id="PS50862">
    <property type="entry name" value="AA_TRNA_LIGASE_II"/>
    <property type="match status" value="1"/>
</dbReference>
<dbReference type="HAMAP" id="MF_00176">
    <property type="entry name" value="Ser_tRNA_synth_type1"/>
    <property type="match status" value="1"/>
</dbReference>
<dbReference type="eggNOG" id="arCOG00403">
    <property type="taxonomic scope" value="Archaea"/>
</dbReference>
<reference evidence="13 14" key="1">
    <citation type="submission" date="2011-03" db="EMBL/GenBank/DDBJ databases">
        <title>The complete genome of Archaeoglobus veneficus SNP6.</title>
        <authorList>
            <consortium name="US DOE Joint Genome Institute (JGI-PGF)"/>
            <person name="Lucas S."/>
            <person name="Copeland A."/>
            <person name="Lapidus A."/>
            <person name="Bruce D."/>
            <person name="Goodwin L."/>
            <person name="Pitluck S."/>
            <person name="Kyrpides N."/>
            <person name="Mavromatis K."/>
            <person name="Pagani I."/>
            <person name="Ivanova N."/>
            <person name="Mikhailova N."/>
            <person name="Lu M."/>
            <person name="Detter J.C."/>
            <person name="Tapia R."/>
            <person name="Han C."/>
            <person name="Land M."/>
            <person name="Hauser L."/>
            <person name="Markowitz V."/>
            <person name="Cheng J.-F."/>
            <person name="Hugenholtz P."/>
            <person name="Woyke T."/>
            <person name="Wu D."/>
            <person name="Spring S."/>
            <person name="Brambilla E."/>
            <person name="Klenk H.-P."/>
            <person name="Eisen J.A."/>
        </authorList>
    </citation>
    <scope>NUCLEOTIDE SEQUENCE [LARGE SCALE GENOMIC DNA]</scope>
    <source>
        <strain>SNP6</strain>
    </source>
</reference>
<keyword evidence="4 8" id="KW-0547">Nucleotide-binding</keyword>
<dbReference type="GO" id="GO:0004828">
    <property type="term" value="F:serine-tRNA ligase activity"/>
    <property type="evidence" value="ECO:0007669"/>
    <property type="project" value="UniProtKB-UniRule"/>
</dbReference>
<evidence type="ECO:0000256" key="2">
    <source>
        <dbReference type="ARBA" id="ARBA00022490"/>
    </source>
</evidence>
<feature type="binding site" evidence="8 10">
    <location>
        <begin position="280"/>
        <end position="282"/>
    </location>
    <ligand>
        <name>ATP</name>
        <dbReference type="ChEBI" id="CHEBI:30616"/>
    </ligand>
</feature>
<dbReference type="InterPro" id="IPR015866">
    <property type="entry name" value="Ser-tRNA-synth_1_N"/>
</dbReference>
<comment type="subunit">
    <text evidence="8">Homodimer. The tRNA molecule binds across the dimer.</text>
</comment>
<dbReference type="NCBIfam" id="TIGR00414">
    <property type="entry name" value="serS"/>
    <property type="match status" value="1"/>
</dbReference>
<feature type="binding site" evidence="9">
    <location>
        <position position="249"/>
    </location>
    <ligand>
        <name>L-serine</name>
        <dbReference type="ChEBI" id="CHEBI:33384"/>
    </ligand>
</feature>
<feature type="binding site" evidence="9">
    <location>
        <position position="280"/>
    </location>
    <ligand>
        <name>L-serine</name>
        <dbReference type="ChEBI" id="CHEBI:33384"/>
    </ligand>
</feature>
<keyword evidence="14" id="KW-1185">Reference proteome</keyword>
<dbReference type="Pfam" id="PF02403">
    <property type="entry name" value="Seryl_tRNA_N"/>
    <property type="match status" value="1"/>
</dbReference>
<dbReference type="EMBL" id="CP002588">
    <property type="protein sequence ID" value="AEA46276.1"/>
    <property type="molecule type" value="Genomic_DNA"/>
</dbReference>
<dbReference type="EC" id="6.1.1.11" evidence="8"/>
<dbReference type="InterPro" id="IPR002317">
    <property type="entry name" value="Ser-tRNA-ligase_type_1"/>
</dbReference>
<accession>F2KNP8</accession>
<comment type="catalytic activity">
    <reaction evidence="8">
        <text>tRNA(Sec) + L-serine + ATP = L-seryl-tRNA(Sec) + AMP + diphosphate + H(+)</text>
        <dbReference type="Rhea" id="RHEA:42580"/>
        <dbReference type="Rhea" id="RHEA-COMP:9742"/>
        <dbReference type="Rhea" id="RHEA-COMP:10128"/>
        <dbReference type="ChEBI" id="CHEBI:15378"/>
        <dbReference type="ChEBI" id="CHEBI:30616"/>
        <dbReference type="ChEBI" id="CHEBI:33019"/>
        <dbReference type="ChEBI" id="CHEBI:33384"/>
        <dbReference type="ChEBI" id="CHEBI:78442"/>
        <dbReference type="ChEBI" id="CHEBI:78533"/>
        <dbReference type="ChEBI" id="CHEBI:456215"/>
        <dbReference type="EC" id="6.1.1.11"/>
    </reaction>
</comment>
<protein>
    <recommendedName>
        <fullName evidence="8">Serine--tRNA ligase</fullName>
        <ecNumber evidence="8">6.1.1.11</ecNumber>
    </recommendedName>
    <alternativeName>
        <fullName evidence="8">Seryl-tRNA synthetase</fullName>
        <shortName evidence="8">SerRS</shortName>
    </alternativeName>
    <alternativeName>
        <fullName evidence="8">Seryl-tRNA(Ser/Sec) synthetase</fullName>
    </alternativeName>
</protein>
<feature type="binding site" evidence="10">
    <location>
        <begin position="296"/>
        <end position="299"/>
    </location>
    <ligand>
        <name>ATP</name>
        <dbReference type="ChEBI" id="CHEBI:30616"/>
    </ligand>
</feature>
<feature type="binding site" evidence="8">
    <location>
        <begin position="249"/>
        <end position="251"/>
    </location>
    <ligand>
        <name>L-serine</name>
        <dbReference type="ChEBI" id="CHEBI:33384"/>
    </ligand>
</feature>
<feature type="binding site" evidence="8 9">
    <location>
        <position position="303"/>
    </location>
    <ligand>
        <name>L-serine</name>
        <dbReference type="ChEBI" id="CHEBI:33384"/>
    </ligand>
</feature>
<evidence type="ECO:0000256" key="7">
    <source>
        <dbReference type="ARBA" id="ARBA00023146"/>
    </source>
</evidence>
<dbReference type="OrthoDB" id="35932at2157"/>
<sequence>MWSILKALRENPEILMESQRRRGESTEIVERAIELDKLWRQKLHELNNLRHERNKLSAAIKKASKDERAKLIEEAKKIAEKVKAGEEELKKLEEELNRVLLSIPNILHESVPIGKDDTENVPIRFWGKPKVYREHVEEFIKQTGGNIDYDVIDRLPVGHADAVETWGWADIERAAKVAGSRFYYLLNDLVWLDFALISYALDFLAKQGFRIVSPPYMMRRQAYEGVTALGDFEEVIYKVEGEDLFLIATSEHPLAAMHMNEVIAEDDLPLLYAGVSPCFRKEAGAHGKDTKGIFRVHQFNKVEQFVYCLPEESWEWHEKLIENAEKLWQGLEIPYRIVNICTGDIGIVAAKKYDLEAWMPAQGKYREMVSCSNCTDWQSYRLNIRYAEEKGKPSKGFVHTLNSTAIATTRAITAIIENFQLEDGRVEIPKVLRKYLEPIEAAPKEYLEPRKKI</sequence>
<dbReference type="GO" id="GO:0016260">
    <property type="term" value="P:selenocysteine biosynthetic process"/>
    <property type="evidence" value="ECO:0007669"/>
    <property type="project" value="UniProtKB-UniRule"/>
</dbReference>
<dbReference type="AlphaFoldDB" id="F2KNP8"/>
<evidence type="ECO:0000259" key="12">
    <source>
        <dbReference type="PROSITE" id="PS50862"/>
    </source>
</evidence>
<evidence type="ECO:0000256" key="5">
    <source>
        <dbReference type="ARBA" id="ARBA00022840"/>
    </source>
</evidence>
<evidence type="ECO:0000256" key="4">
    <source>
        <dbReference type="ARBA" id="ARBA00022741"/>
    </source>
</evidence>
<keyword evidence="11" id="KW-0175">Coiled coil</keyword>
<comment type="catalytic activity">
    <reaction evidence="8">
        <text>tRNA(Ser) + L-serine + ATP = L-seryl-tRNA(Ser) + AMP + diphosphate + H(+)</text>
        <dbReference type="Rhea" id="RHEA:12292"/>
        <dbReference type="Rhea" id="RHEA-COMP:9669"/>
        <dbReference type="Rhea" id="RHEA-COMP:9703"/>
        <dbReference type="ChEBI" id="CHEBI:15378"/>
        <dbReference type="ChEBI" id="CHEBI:30616"/>
        <dbReference type="ChEBI" id="CHEBI:33019"/>
        <dbReference type="ChEBI" id="CHEBI:33384"/>
        <dbReference type="ChEBI" id="CHEBI:78442"/>
        <dbReference type="ChEBI" id="CHEBI:78533"/>
        <dbReference type="ChEBI" id="CHEBI:456215"/>
        <dbReference type="EC" id="6.1.1.11"/>
    </reaction>
</comment>
<evidence type="ECO:0000256" key="6">
    <source>
        <dbReference type="ARBA" id="ARBA00022917"/>
    </source>
</evidence>
<dbReference type="InterPro" id="IPR033729">
    <property type="entry name" value="SerRS_core"/>
</dbReference>
<dbReference type="RefSeq" id="WP_013682952.1">
    <property type="nucleotide sequence ID" value="NC_015320.1"/>
</dbReference>
<dbReference type="GeneID" id="10393333"/>
<evidence type="ECO:0000256" key="9">
    <source>
        <dbReference type="PIRSR" id="PIRSR001529-1"/>
    </source>
</evidence>
<evidence type="ECO:0000256" key="3">
    <source>
        <dbReference type="ARBA" id="ARBA00022598"/>
    </source>
</evidence>
<organism evidence="13 14">
    <name type="scientific">Archaeoglobus veneficus (strain DSM 11195 / SNP6)</name>
    <dbReference type="NCBI Taxonomy" id="693661"/>
    <lineage>
        <taxon>Archaea</taxon>
        <taxon>Methanobacteriati</taxon>
        <taxon>Methanobacteriota</taxon>
        <taxon>Archaeoglobi</taxon>
        <taxon>Archaeoglobales</taxon>
        <taxon>Archaeoglobaceae</taxon>
        <taxon>Archaeoglobus</taxon>
    </lineage>
</organism>
<feature type="coiled-coil region" evidence="11">
    <location>
        <begin position="46"/>
        <end position="102"/>
    </location>
</feature>
<gene>
    <name evidence="8" type="primary">serS</name>
    <name evidence="13" type="ordered locus">Arcve_0239</name>
</gene>
<feature type="site" description="Important for serine binding" evidence="9">
    <location>
        <position position="404"/>
    </location>
</feature>
<dbReference type="STRING" id="693661.Arcve_0239"/>
<dbReference type="KEGG" id="ave:Arcve_0239"/>
<keyword evidence="5 8" id="KW-0067">ATP-binding</keyword>
<keyword evidence="3 8" id="KW-0436">Ligase</keyword>
<dbReference type="InterPro" id="IPR006195">
    <property type="entry name" value="aa-tRNA-synth_II"/>
</dbReference>
<keyword evidence="2 8" id="KW-0963">Cytoplasm</keyword>
<dbReference type="GO" id="GO:0005524">
    <property type="term" value="F:ATP binding"/>
    <property type="evidence" value="ECO:0007669"/>
    <property type="project" value="UniProtKB-UniRule"/>
</dbReference>
<dbReference type="GO" id="GO:0005737">
    <property type="term" value="C:cytoplasm"/>
    <property type="evidence" value="ECO:0007669"/>
    <property type="project" value="UniProtKB-SubCell"/>
</dbReference>
<keyword evidence="6 8" id="KW-0648">Protein biosynthesis</keyword>
<dbReference type="PRINTS" id="PR00981">
    <property type="entry name" value="TRNASYNTHSER"/>
</dbReference>
<feature type="domain" description="Aminoacyl-transfer RNA synthetases class-II family profile" evidence="12">
    <location>
        <begin position="196"/>
        <end position="429"/>
    </location>
</feature>
<comment type="pathway">
    <text evidence="8">Aminoacyl-tRNA biosynthesis; selenocysteinyl-tRNA(Sec) biosynthesis; L-seryl-tRNA(Sec) from L-serine and tRNA(Sec): step 1/1.</text>
</comment>
<dbReference type="InterPro" id="IPR010978">
    <property type="entry name" value="tRNA-bd_arm"/>
</dbReference>
<proteinExistence type="inferred from homology"/>
<dbReference type="SUPFAM" id="SSF55681">
    <property type="entry name" value="Class II aaRS and biotin synthetases"/>
    <property type="match status" value="1"/>
</dbReference>
<evidence type="ECO:0000256" key="8">
    <source>
        <dbReference type="HAMAP-Rule" id="MF_00176"/>
    </source>
</evidence>
<dbReference type="Gene3D" id="1.10.287.40">
    <property type="entry name" value="Serine-tRNA synthetase, tRNA binding domain"/>
    <property type="match status" value="1"/>
</dbReference>
<dbReference type="Gene3D" id="3.30.930.10">
    <property type="entry name" value="Bira Bifunctional Protein, Domain 2"/>
    <property type="match status" value="1"/>
</dbReference>
<comment type="subcellular location">
    <subcellularLocation>
        <location evidence="1 8">Cytoplasm</location>
    </subcellularLocation>
</comment>
<dbReference type="UniPathway" id="UPA00906">
    <property type="reaction ID" value="UER00895"/>
</dbReference>